<feature type="domain" description="DUF1990" evidence="1">
    <location>
        <begin position="36"/>
        <end position="184"/>
    </location>
</feature>
<proteinExistence type="predicted"/>
<dbReference type="KEGG" id="orp:MOP44_15105"/>
<dbReference type="PANTHER" id="PTHR34202">
    <property type="entry name" value="UPF0548 PROTEIN"/>
    <property type="match status" value="1"/>
</dbReference>
<dbReference type="InterPro" id="IPR018960">
    <property type="entry name" value="DUF1990"/>
</dbReference>
<evidence type="ECO:0000313" key="3">
    <source>
        <dbReference type="Proteomes" id="UP001059380"/>
    </source>
</evidence>
<evidence type="ECO:0000259" key="1">
    <source>
        <dbReference type="Pfam" id="PF09348"/>
    </source>
</evidence>
<keyword evidence="3" id="KW-1185">Reference proteome</keyword>
<dbReference type="PANTHER" id="PTHR34202:SF1">
    <property type="entry name" value="UPF0548 PROTEIN"/>
    <property type="match status" value="1"/>
</dbReference>
<dbReference type="Pfam" id="PF09348">
    <property type="entry name" value="DUF1990"/>
    <property type="match status" value="1"/>
</dbReference>
<name>A0A9J7BHB1_9BACT</name>
<dbReference type="AlphaFoldDB" id="A0A9J7BHB1"/>
<dbReference type="EMBL" id="CP093313">
    <property type="protein sequence ID" value="UWZ81905.1"/>
    <property type="molecule type" value="Genomic_DNA"/>
</dbReference>
<reference evidence="2" key="1">
    <citation type="submission" date="2021-04" db="EMBL/GenBank/DDBJ databases">
        <title>Phylogenetic analysis of Acidobacteriaceae.</title>
        <authorList>
            <person name="Qiu L."/>
            <person name="Zhang Q."/>
        </authorList>
    </citation>
    <scope>NUCLEOTIDE SEQUENCE</scope>
    <source>
        <strain evidence="2">DSM 25168</strain>
    </source>
</reference>
<dbReference type="Proteomes" id="UP001059380">
    <property type="component" value="Chromosome"/>
</dbReference>
<organism evidence="2 3">
    <name type="scientific">Occallatibacter riparius</name>
    <dbReference type="NCBI Taxonomy" id="1002689"/>
    <lineage>
        <taxon>Bacteria</taxon>
        <taxon>Pseudomonadati</taxon>
        <taxon>Acidobacteriota</taxon>
        <taxon>Terriglobia</taxon>
        <taxon>Terriglobales</taxon>
        <taxon>Acidobacteriaceae</taxon>
        <taxon>Occallatibacter</taxon>
    </lineage>
</organism>
<accession>A0A9J7BHB1</accession>
<sequence>MFSLTRPNQDTIDVALNRAAGLPAACPNLLSLRDGLTATKPPWGFAHDVSLSQIGKGESAFARARLAMEQWAEFDLGWVRVANPTADVRKGELVAVEAHTVGLWSLNLSRIVETVNTPDRIGFLYATTALHIEEGQERFLIELDRSSGRVLYLIEAVSRPRHLLARLGWPLGRAMQSRFRRDSHARMRRSDR</sequence>
<dbReference type="RefSeq" id="WP_260790866.1">
    <property type="nucleotide sequence ID" value="NZ_CP093313.1"/>
</dbReference>
<gene>
    <name evidence="2" type="ORF">MOP44_15105</name>
</gene>
<evidence type="ECO:0000313" key="2">
    <source>
        <dbReference type="EMBL" id="UWZ81905.1"/>
    </source>
</evidence>
<protein>
    <submittedName>
        <fullName evidence="2">DUF1990 domain-containing protein</fullName>
    </submittedName>
</protein>